<feature type="compositionally biased region" description="Basic and acidic residues" evidence="1">
    <location>
        <begin position="908"/>
        <end position="920"/>
    </location>
</feature>
<feature type="compositionally biased region" description="Polar residues" evidence="1">
    <location>
        <begin position="997"/>
        <end position="1015"/>
    </location>
</feature>
<feature type="domain" description="Transglutaminase-like" evidence="3">
    <location>
        <begin position="249"/>
        <end position="318"/>
    </location>
</feature>
<feature type="compositionally biased region" description="Polar residues" evidence="1">
    <location>
        <begin position="676"/>
        <end position="685"/>
    </location>
</feature>
<feature type="chain" id="PRO_5042292296" description="Transglutaminase-like domain-containing protein" evidence="2">
    <location>
        <begin position="42"/>
        <end position="1015"/>
    </location>
</feature>
<feature type="compositionally biased region" description="Low complexity" evidence="1">
    <location>
        <begin position="706"/>
        <end position="716"/>
    </location>
</feature>
<dbReference type="SMART" id="SM00460">
    <property type="entry name" value="TGc"/>
    <property type="match status" value="1"/>
</dbReference>
<feature type="compositionally biased region" description="Gly residues" evidence="1">
    <location>
        <begin position="862"/>
        <end position="871"/>
    </location>
</feature>
<feature type="compositionally biased region" description="Gly residues" evidence="1">
    <location>
        <begin position="581"/>
        <end position="594"/>
    </location>
</feature>
<feature type="compositionally biased region" description="Low complexity" evidence="1">
    <location>
        <begin position="516"/>
        <end position="532"/>
    </location>
</feature>
<feature type="compositionally biased region" description="Low complexity" evidence="1">
    <location>
        <begin position="954"/>
        <end position="963"/>
    </location>
</feature>
<dbReference type="SUPFAM" id="SSF54001">
    <property type="entry name" value="Cysteine proteinases"/>
    <property type="match status" value="1"/>
</dbReference>
<protein>
    <recommendedName>
        <fullName evidence="3">Transglutaminase-like domain-containing protein</fullName>
    </recommendedName>
</protein>
<feature type="compositionally biased region" description="Polar residues" evidence="1">
    <location>
        <begin position="833"/>
        <end position="848"/>
    </location>
</feature>
<name>A0AAD2G1Z1_9STRA</name>
<dbReference type="InterPro" id="IPR038765">
    <property type="entry name" value="Papain-like_cys_pep_sf"/>
</dbReference>
<feature type="signal peptide" evidence="2">
    <location>
        <begin position="1"/>
        <end position="41"/>
    </location>
</feature>
<reference evidence="4" key="1">
    <citation type="submission" date="2023-08" db="EMBL/GenBank/DDBJ databases">
        <authorList>
            <person name="Audoor S."/>
            <person name="Bilcke G."/>
        </authorList>
    </citation>
    <scope>NUCLEOTIDE SEQUENCE</scope>
</reference>
<dbReference type="InterPro" id="IPR002931">
    <property type="entry name" value="Transglutaminase-like"/>
</dbReference>
<dbReference type="Proteomes" id="UP001295423">
    <property type="component" value="Unassembled WGS sequence"/>
</dbReference>
<gene>
    <name evidence="4" type="ORF">CYCCA115_LOCUS18398</name>
</gene>
<accession>A0AAD2G1Z1</accession>
<dbReference type="PANTHER" id="PTHR33490">
    <property type="entry name" value="BLR5614 PROTEIN-RELATED"/>
    <property type="match status" value="1"/>
</dbReference>
<dbReference type="EMBL" id="CAKOGP040002036">
    <property type="protein sequence ID" value="CAJ1959981.1"/>
    <property type="molecule type" value="Genomic_DNA"/>
</dbReference>
<keyword evidence="2" id="KW-0732">Signal</keyword>
<sequence length="1015" mass="110726">MRTRTSSTSTSTSTSTQQWQWQWQWKWLLILLWQSSNLSQALTPLEAKSMSAKVVISSGVEFQSSVPPIPGVLPAAEVPDVSSVLATLTSFPRESFHQKVQNVDVTGNPQPEAVTRDEFNNLQLYWTKPNTPICSFQLQATVNCNSNILPIHQKIPFPISEDILPPDIVNDFLKITEIANQNAQIQQIAHSITNAASQGDMDNSDLYHVVFAIADWVQTNIKYDKNAMKTTKKKNPSKAIGICKSATETLRTGVGKCDELSALFVSLNRALGIPARFVTGYAYTNIPIGNSEEENWGGHAWAEVYFPGIGWVPFDVAYGEYGYLSAGHVMLSTSDDAADNTNVHYHAQGFDFTITPRIIDISVTPDELITQGAEDWGDLQKTSSAQDVQVSLEAPPQEAPHAGIGEVIRLLCTLTNPHDYYVCTRLDIANTQDTTLLDELSDHVLLNPKQTKQIPLAFQVDPNLQKGYAYEFPFSVASGAQEARTTIMVKDQADSRQKQIQGMKMQWENPARRPYYDNNNNNDPRGPQQQPPYNGGYYDGRDSGSTGNTAGDWWGEAGGKSMFMSNQPRQPTPEDWKRAEQGGGGGSYRGGVGGPQQQQGNIPGYPGPGGANIDPRVVGGLGGGRGYQPNDRGGFGPPPPPEYDMYQPSNQWNPNQAMNRGPSNNSFGGPGSRGPATNSFGTNSFGVQPPPPPMNNNLGGPGLGGVNSFQQQQQQQPPMNPRPTTAPSNSRDADWFEKAGETIYDSSNGWWNKEKREGNKVVRDYEKTYVDNTNKQPPLQQQGDTTWSMGPKGRVDDTRGAGRVGGGYADSSGGATRGPSSYGTARGYDNPTPGIQNPQRFENPNRYDNNVYKGQPPQQPGQYGGGGGGGPPNMQQGYSSYGGGQAPADGGAWRGDDNARKNFSNEWQRNDLLGRSREKYLQGQMGNQQPPPPPGFGGGGGPYDPYGPPPPPGMMGDPYYPQGQGDYRNDPRMMGGQQQQQQQQQGRQNYDGRGNPSAGSSYYGNADSQTWWDDK</sequence>
<feature type="compositionally biased region" description="Polar residues" evidence="1">
    <location>
        <begin position="647"/>
        <end position="658"/>
    </location>
</feature>
<feature type="region of interest" description="Disordered" evidence="1">
    <location>
        <begin position="769"/>
        <end position="1015"/>
    </location>
</feature>
<feature type="compositionally biased region" description="Low complexity" evidence="1">
    <location>
        <begin position="975"/>
        <end position="988"/>
    </location>
</feature>
<feature type="compositionally biased region" description="Polar residues" evidence="1">
    <location>
        <begin position="770"/>
        <end position="788"/>
    </location>
</feature>
<evidence type="ECO:0000259" key="3">
    <source>
        <dbReference type="SMART" id="SM00460"/>
    </source>
</evidence>
<keyword evidence="5" id="KW-1185">Reference proteome</keyword>
<feature type="compositionally biased region" description="Low complexity" evidence="1">
    <location>
        <begin position="595"/>
        <end position="604"/>
    </location>
</feature>
<proteinExistence type="predicted"/>
<dbReference type="PANTHER" id="PTHR33490:SF6">
    <property type="entry name" value="SLL1049 PROTEIN"/>
    <property type="match status" value="1"/>
</dbReference>
<organism evidence="4 5">
    <name type="scientific">Cylindrotheca closterium</name>
    <dbReference type="NCBI Taxonomy" id="2856"/>
    <lineage>
        <taxon>Eukaryota</taxon>
        <taxon>Sar</taxon>
        <taxon>Stramenopiles</taxon>
        <taxon>Ochrophyta</taxon>
        <taxon>Bacillariophyta</taxon>
        <taxon>Bacillariophyceae</taxon>
        <taxon>Bacillariophycidae</taxon>
        <taxon>Bacillariales</taxon>
        <taxon>Bacillariaceae</taxon>
        <taxon>Cylindrotheca</taxon>
    </lineage>
</organism>
<dbReference type="Gene3D" id="3.10.620.30">
    <property type="match status" value="1"/>
</dbReference>
<dbReference type="Pfam" id="PF01841">
    <property type="entry name" value="Transglut_core"/>
    <property type="match status" value="1"/>
</dbReference>
<dbReference type="AlphaFoldDB" id="A0AAD2G1Z1"/>
<evidence type="ECO:0000256" key="2">
    <source>
        <dbReference type="SAM" id="SignalP"/>
    </source>
</evidence>
<comment type="caution">
    <text evidence="4">The sequence shown here is derived from an EMBL/GenBank/DDBJ whole genome shotgun (WGS) entry which is preliminary data.</text>
</comment>
<evidence type="ECO:0000313" key="5">
    <source>
        <dbReference type="Proteomes" id="UP001295423"/>
    </source>
</evidence>
<evidence type="ECO:0000256" key="1">
    <source>
        <dbReference type="SAM" id="MobiDB-lite"/>
    </source>
</evidence>
<feature type="region of interest" description="Disordered" evidence="1">
    <location>
        <begin position="491"/>
        <end position="738"/>
    </location>
</feature>
<evidence type="ECO:0000313" key="4">
    <source>
        <dbReference type="EMBL" id="CAJ1959981.1"/>
    </source>
</evidence>